<reference evidence="2 3" key="2">
    <citation type="submission" date="2018-11" db="EMBL/GenBank/DDBJ databases">
        <authorList>
            <consortium name="Pathogen Informatics"/>
        </authorList>
    </citation>
    <scope>NUCLEOTIDE SEQUENCE [LARGE SCALE GENOMIC DNA]</scope>
</reference>
<dbReference type="AlphaFoldDB" id="A0A0R3WIE6"/>
<dbReference type="WBParaSite" id="TTAC_0000036601-mRNA-1">
    <property type="protein sequence ID" value="TTAC_0000036601-mRNA-1"/>
    <property type="gene ID" value="TTAC_0000036601"/>
</dbReference>
<evidence type="ECO:0000313" key="3">
    <source>
        <dbReference type="Proteomes" id="UP000274429"/>
    </source>
</evidence>
<evidence type="ECO:0000313" key="2">
    <source>
        <dbReference type="EMBL" id="VDM16314.1"/>
    </source>
</evidence>
<protein>
    <submittedName>
        <fullName evidence="4">Fibroblast growth factor 23</fullName>
    </submittedName>
</protein>
<reference evidence="4" key="1">
    <citation type="submission" date="2016-04" db="UniProtKB">
        <authorList>
            <consortium name="WormBaseParasite"/>
        </authorList>
    </citation>
    <scope>IDENTIFICATION</scope>
</reference>
<dbReference type="EMBL" id="UYWX01000029">
    <property type="protein sequence ID" value="VDM16314.1"/>
    <property type="molecule type" value="Genomic_DNA"/>
</dbReference>
<evidence type="ECO:0000256" key="1">
    <source>
        <dbReference type="SAM" id="MobiDB-lite"/>
    </source>
</evidence>
<name>A0A0R3WIE6_HYDTA</name>
<organism evidence="4">
    <name type="scientific">Hydatigena taeniaeformis</name>
    <name type="common">Feline tapeworm</name>
    <name type="synonym">Taenia taeniaeformis</name>
    <dbReference type="NCBI Taxonomy" id="6205"/>
    <lineage>
        <taxon>Eukaryota</taxon>
        <taxon>Metazoa</taxon>
        <taxon>Spiralia</taxon>
        <taxon>Lophotrochozoa</taxon>
        <taxon>Platyhelminthes</taxon>
        <taxon>Cestoda</taxon>
        <taxon>Eucestoda</taxon>
        <taxon>Cyclophyllidea</taxon>
        <taxon>Taeniidae</taxon>
        <taxon>Hydatigera</taxon>
    </lineage>
</organism>
<dbReference type="Proteomes" id="UP000274429">
    <property type="component" value="Unassembled WGS sequence"/>
</dbReference>
<keyword evidence="3" id="KW-1185">Reference proteome</keyword>
<feature type="compositionally biased region" description="Polar residues" evidence="1">
    <location>
        <begin position="356"/>
        <end position="372"/>
    </location>
</feature>
<evidence type="ECO:0000313" key="4">
    <source>
        <dbReference type="WBParaSite" id="TTAC_0000036601-mRNA-1"/>
    </source>
</evidence>
<dbReference type="OrthoDB" id="6267009at2759"/>
<feature type="region of interest" description="Disordered" evidence="1">
    <location>
        <begin position="346"/>
        <end position="383"/>
    </location>
</feature>
<sequence length="414" mass="45265">MLAVHQCHRNCTGIPDDGVISCRYSRPSESTARVVYALGSASANTRGNFWCIYRGKSSPIFTHIPLKKKSGRAGALSRHKKLKSAAQAKAMEHPNPDGDAAKLQGLAKGGPRVPATETCLCLKSLADTYRPRRFGFTRGGYSRGDSFGVDTIGNCGRSNAPWGRMTAQGTFKLPLTEPMPRRKPLTALTYFPSYHQEPLCSPSDPPQPPLDEVIYDDVHQSTVYLNKGDIASQQNLTSEDCLTGLAGSPNSGQNYIVDQNGMVYLAMGHVSQTPQLLRSNLAASRVTLTTFQPENGSKLDLQIQGRRNSSHSGQFPPLNSPSINWAVQRESNDTIPKTSNINLEVSGLPPQPLRTVPSQGKTKTPSLQSSLNPPIPFADQINNNDDFDDLFDMSRDTLLPRRHNETKEPRTGPL</sequence>
<proteinExistence type="predicted"/>
<gene>
    <name evidence="2" type="ORF">TTAC_LOCUS367</name>
</gene>
<accession>A0A0R3WIE6</accession>